<reference evidence="3 4" key="1">
    <citation type="journal article" date="2016" name="Genome Biol. Evol.">
        <title>Divergent and convergent evolution of fungal pathogenicity.</title>
        <authorList>
            <person name="Shang Y."/>
            <person name="Xiao G."/>
            <person name="Zheng P."/>
            <person name="Cen K."/>
            <person name="Zhan S."/>
            <person name="Wang C."/>
        </authorList>
    </citation>
    <scope>NUCLEOTIDE SEQUENCE [LARGE SCALE GENOMIC DNA]</scope>
    <source>
        <strain evidence="3 4">RCEF 4871</strain>
    </source>
</reference>
<sequence length="531" mass="58335">METVVATGSSDEEPQSSQSTTPSPSPDSKAKAKSSFFIGIRPSTKYTPGCGPALQPLRLLPPATCSAHIIERILLPSPGLAADGKPLPRRMTYIVGWRDLPAASLLVPAMNILDYVSPRVLESWEETLEEELDKERIKFAMARKMASMGVKQKQKARPPTHTDIEPAAAIEPETEAEDAVRPKTGAMSLSTPQKRKLADFEGLTEDEESPSNQLSRETIEEESREDSWDILLNKTRKEDVLVESVKSVSGAVDSDGPEEPKRSKVNTPVPLPLFINGIMGYGNSSIRTKPLPAQNLTPDDASNHPKHANSVASTGGTTYSSAARNNISTSGSHLANTANTRESIGVVAGGTSAIGTANGPAQNLKRQQTPQKKRKTSPPIRMVGKDEEPTWEVERLEDVAYYDVEGRGIVRYFVVRWAGDWPPGQQTSWEPEENIPRNLIRRYFRTGKKRRAKLASQHRREYEPRGNVGSSAVSASQGSVNNVFAPEEQGQGSIVDGTREMREEESLFVEDDMDHEMYPVELGQVADRKQL</sequence>
<accession>A0A167HZE6</accession>
<evidence type="ECO:0000256" key="1">
    <source>
        <dbReference type="ARBA" id="ARBA00011353"/>
    </source>
</evidence>
<feature type="region of interest" description="Disordered" evidence="2">
    <location>
        <begin position="289"/>
        <end position="325"/>
    </location>
</feature>
<dbReference type="OrthoDB" id="3543857at2759"/>
<feature type="region of interest" description="Disordered" evidence="2">
    <location>
        <begin position="455"/>
        <end position="474"/>
    </location>
</feature>
<keyword evidence="4" id="KW-1185">Reference proteome</keyword>
<dbReference type="Gene3D" id="2.40.50.40">
    <property type="match status" value="1"/>
</dbReference>
<feature type="region of interest" description="Disordered" evidence="2">
    <location>
        <begin position="355"/>
        <end position="383"/>
    </location>
</feature>
<dbReference type="CDD" id="cd00024">
    <property type="entry name" value="CD_CSD"/>
    <property type="match status" value="1"/>
</dbReference>
<dbReference type="Proteomes" id="UP000243498">
    <property type="component" value="Unassembled WGS sequence"/>
</dbReference>
<evidence type="ECO:0000313" key="4">
    <source>
        <dbReference type="Proteomes" id="UP000243498"/>
    </source>
</evidence>
<feature type="region of interest" description="Disordered" evidence="2">
    <location>
        <begin position="247"/>
        <end position="266"/>
    </location>
</feature>
<comment type="subunit">
    <text evidence="1">Component of the NuA4 histone acetyltransferase complex.</text>
</comment>
<dbReference type="InterPro" id="IPR016197">
    <property type="entry name" value="Chromo-like_dom_sf"/>
</dbReference>
<organism evidence="3 4">
    <name type="scientific">Metarhizium rileyi (strain RCEF 4871)</name>
    <name type="common">Nomuraea rileyi</name>
    <dbReference type="NCBI Taxonomy" id="1649241"/>
    <lineage>
        <taxon>Eukaryota</taxon>
        <taxon>Fungi</taxon>
        <taxon>Dikarya</taxon>
        <taxon>Ascomycota</taxon>
        <taxon>Pezizomycotina</taxon>
        <taxon>Sordariomycetes</taxon>
        <taxon>Hypocreomycetidae</taxon>
        <taxon>Hypocreales</taxon>
        <taxon>Clavicipitaceae</taxon>
        <taxon>Metarhizium</taxon>
    </lineage>
</organism>
<dbReference type="EMBL" id="AZHC01000004">
    <property type="protein sequence ID" value="OAA48496.1"/>
    <property type="molecule type" value="Genomic_DNA"/>
</dbReference>
<dbReference type="STRING" id="1081105.A0A167HZE6"/>
<name>A0A167HZE6_METRR</name>
<dbReference type="SUPFAM" id="SSF54160">
    <property type="entry name" value="Chromo domain-like"/>
    <property type="match status" value="1"/>
</dbReference>
<feature type="compositionally biased region" description="Polar residues" evidence="2">
    <location>
        <begin position="310"/>
        <end position="325"/>
    </location>
</feature>
<gene>
    <name evidence="3" type="ORF">NOR_01746</name>
</gene>
<dbReference type="OMA" id="TYIVAWH"/>
<evidence type="ECO:0000256" key="2">
    <source>
        <dbReference type="SAM" id="MobiDB-lite"/>
    </source>
</evidence>
<protein>
    <submittedName>
        <fullName evidence="3">Chromo domain-like protein</fullName>
    </submittedName>
</protein>
<comment type="caution">
    <text evidence="3">The sequence shown here is derived from an EMBL/GenBank/DDBJ whole genome shotgun (WGS) entry which is preliminary data.</text>
</comment>
<proteinExistence type="predicted"/>
<dbReference type="AlphaFoldDB" id="A0A167HZE6"/>
<evidence type="ECO:0000313" key="3">
    <source>
        <dbReference type="EMBL" id="OAA48496.1"/>
    </source>
</evidence>
<feature type="region of interest" description="Disordered" evidence="2">
    <location>
        <begin position="1"/>
        <end position="32"/>
    </location>
</feature>
<feature type="region of interest" description="Disordered" evidence="2">
    <location>
        <begin position="148"/>
        <end position="225"/>
    </location>
</feature>